<evidence type="ECO:0000256" key="1">
    <source>
        <dbReference type="ARBA" id="ARBA00000085"/>
    </source>
</evidence>
<sequence>MAFDHSKFIARFVEEAGTHCARISEGLLNLDKTPQDPEVLHGLFRSAHTIKGSSRMIKITGVSELAHKMEDVLDAARSGKIALTSALTDVLFRAVDALTAMLAKVKGGDIATPAPAEVCQALADAATASAIDPATQGAPAAPPATAAPEAPVAPTVAAPAPAAAAVPPPASAASAAPPAPTAHVPKAPTAEYLRVHAAKLDDLVRLMGEIVSEHGRHRRQLRKLCDLERQLARHIVDISKALESSGGGVDKSPNPGNAELATTMQGLHARLHQMVRGLSDASLVRDHLVTGLQDTSLRLRMQPLSTVFDPLRRTVRDLAHECGKDVEFLVDGGETELDRKIIDRIGDSLVHLIRNALDHGVESVEERQAANKTPKGRITLSACYDSGCVVIAMADDGRGIDIERIRDKAASKRLFAPEELATMPRAAIIDLIFLPGFSTSPIITDISGRGVGMDVVRKNIAEELRGTITVESAPGQGTTFLLRLPLHLAVFSLFFFSAAGRVCALPKISLVEMYSTDRSEIIDIVHRRAIRLREQIIPVENVDALIGLEQDAPQAPGSGEVLIAMVRNGEEKLGLIVDDIIGCEDMVVKPLPPHLRKHRLVAGVTVGEQDQLINVLHVPELFRLAREIRQPAPRAQAPEVATPQRVLVVDDSINTREIEKSILEAYGYDVTLAEDGEDGWDKTRSTLFDLVITDVEMPRLDGFSFTERLRADEQYRRIPVIIVTSREKEEDKRRGIQVGANAYIVKGSFDQSNLIETVRNLLG</sequence>
<dbReference type="InterPro" id="IPR036061">
    <property type="entry name" value="CheW-like_dom_sf"/>
</dbReference>
<evidence type="ECO:0000259" key="12">
    <source>
        <dbReference type="PROSITE" id="PS50109"/>
    </source>
</evidence>
<feature type="domain" description="Response regulatory" evidence="13">
    <location>
        <begin position="645"/>
        <end position="761"/>
    </location>
</feature>
<evidence type="ECO:0000313" key="17">
    <source>
        <dbReference type="Proteomes" id="UP000017184"/>
    </source>
</evidence>
<keyword evidence="7" id="KW-0902">Two-component regulatory system</keyword>
<dbReference type="InterPro" id="IPR001789">
    <property type="entry name" value="Sig_transdc_resp-reg_receiver"/>
</dbReference>
<dbReference type="STRING" id="946483.Cenrod_2139"/>
<dbReference type="Proteomes" id="UP000017184">
    <property type="component" value="Chromosome"/>
</dbReference>
<dbReference type="InterPro" id="IPR004105">
    <property type="entry name" value="CheA-like_dim"/>
</dbReference>
<dbReference type="Pfam" id="PF02518">
    <property type="entry name" value="HATPase_c"/>
    <property type="match status" value="1"/>
</dbReference>
<dbReference type="PANTHER" id="PTHR43395:SF1">
    <property type="entry name" value="CHEMOTAXIS PROTEIN CHEA"/>
    <property type="match status" value="1"/>
</dbReference>
<dbReference type="eggNOG" id="COG0745">
    <property type="taxonomic scope" value="Bacteria"/>
</dbReference>
<feature type="modified residue" description="4-aspartylphosphate" evidence="10">
    <location>
        <position position="694"/>
    </location>
</feature>
<keyword evidence="17" id="KW-1185">Reference proteome</keyword>
<dbReference type="SUPFAM" id="SSF47226">
    <property type="entry name" value="Histidine-containing phosphotransfer domain, HPT domain"/>
    <property type="match status" value="1"/>
</dbReference>
<evidence type="ECO:0000256" key="5">
    <source>
        <dbReference type="ARBA" id="ARBA00022679"/>
    </source>
</evidence>
<proteinExistence type="predicted"/>
<feature type="modified residue" description="Phosphohistidine" evidence="9">
    <location>
        <position position="48"/>
    </location>
</feature>
<feature type="region of interest" description="Disordered" evidence="11">
    <location>
        <begin position="163"/>
        <end position="184"/>
    </location>
</feature>
<dbReference type="Pfam" id="PF01627">
    <property type="entry name" value="Hpt"/>
    <property type="match status" value="1"/>
</dbReference>
<dbReference type="KEGG" id="cbx:Cenrod_2139"/>
<dbReference type="InterPro" id="IPR003594">
    <property type="entry name" value="HATPase_dom"/>
</dbReference>
<dbReference type="SMART" id="SM00260">
    <property type="entry name" value="CheW"/>
    <property type="match status" value="1"/>
</dbReference>
<keyword evidence="5" id="KW-0808">Transferase</keyword>
<dbReference type="EC" id="2.7.13.3" evidence="2"/>
<dbReference type="GO" id="GO:0000155">
    <property type="term" value="F:phosphorelay sensor kinase activity"/>
    <property type="evidence" value="ECO:0007669"/>
    <property type="project" value="InterPro"/>
</dbReference>
<dbReference type="Pfam" id="PF01584">
    <property type="entry name" value="CheW"/>
    <property type="match status" value="1"/>
</dbReference>
<dbReference type="eggNOG" id="COG2198">
    <property type="taxonomic scope" value="Bacteria"/>
</dbReference>
<dbReference type="Gene3D" id="2.30.30.40">
    <property type="entry name" value="SH3 Domains"/>
    <property type="match status" value="1"/>
</dbReference>
<dbReference type="SMART" id="SM00073">
    <property type="entry name" value="HPT"/>
    <property type="match status" value="1"/>
</dbReference>
<evidence type="ECO:0000256" key="2">
    <source>
        <dbReference type="ARBA" id="ARBA00012438"/>
    </source>
</evidence>
<keyword evidence="6 16" id="KW-0418">Kinase</keyword>
<dbReference type="SUPFAM" id="SSF55874">
    <property type="entry name" value="ATPase domain of HSP90 chaperone/DNA topoisomerase II/histidine kinase"/>
    <property type="match status" value="1"/>
</dbReference>
<dbReference type="RefSeq" id="WP_022775368.1">
    <property type="nucleotide sequence ID" value="NC_022576.1"/>
</dbReference>
<dbReference type="PROSITE" id="PS50109">
    <property type="entry name" value="HIS_KIN"/>
    <property type="match status" value="1"/>
</dbReference>
<dbReference type="FunFam" id="3.30.565.10:FF:000016">
    <property type="entry name" value="Chemotaxis protein CheA, putative"/>
    <property type="match status" value="1"/>
</dbReference>
<feature type="domain" description="CheW-like" evidence="14">
    <location>
        <begin position="490"/>
        <end position="627"/>
    </location>
</feature>
<dbReference type="SMART" id="SM01231">
    <property type="entry name" value="H-kinase_dim"/>
    <property type="match status" value="1"/>
</dbReference>
<dbReference type="SUPFAM" id="SSF50341">
    <property type="entry name" value="CheW-like"/>
    <property type="match status" value="1"/>
</dbReference>
<dbReference type="SUPFAM" id="SSF52172">
    <property type="entry name" value="CheY-like"/>
    <property type="match status" value="1"/>
</dbReference>
<dbReference type="eggNOG" id="COG0643">
    <property type="taxonomic scope" value="Bacteria"/>
</dbReference>
<evidence type="ECO:0000256" key="10">
    <source>
        <dbReference type="PROSITE-ProRule" id="PRU00169"/>
    </source>
</evidence>
<dbReference type="CDD" id="cd16916">
    <property type="entry name" value="HATPase_CheA-like"/>
    <property type="match status" value="1"/>
</dbReference>
<dbReference type="InterPro" id="IPR011006">
    <property type="entry name" value="CheY-like_superfamily"/>
</dbReference>
<dbReference type="PROSITE" id="PS50894">
    <property type="entry name" value="HPT"/>
    <property type="match status" value="1"/>
</dbReference>
<dbReference type="InterPro" id="IPR004358">
    <property type="entry name" value="Sig_transdc_His_kin-like_C"/>
</dbReference>
<dbReference type="InterPro" id="IPR008207">
    <property type="entry name" value="Sig_transdc_His_kin_Hpt_dom"/>
</dbReference>
<evidence type="ECO:0000313" key="16">
    <source>
        <dbReference type="EMBL" id="AGX88209.1"/>
    </source>
</evidence>
<evidence type="ECO:0000259" key="14">
    <source>
        <dbReference type="PROSITE" id="PS50851"/>
    </source>
</evidence>
<dbReference type="GO" id="GO:0005737">
    <property type="term" value="C:cytoplasm"/>
    <property type="evidence" value="ECO:0007669"/>
    <property type="project" value="InterPro"/>
</dbReference>
<evidence type="ECO:0000256" key="9">
    <source>
        <dbReference type="PROSITE-ProRule" id="PRU00110"/>
    </source>
</evidence>
<dbReference type="AlphaFoldDB" id="U5NDF7"/>
<dbReference type="PRINTS" id="PR00344">
    <property type="entry name" value="BCTRLSENSOR"/>
</dbReference>
<dbReference type="InterPro" id="IPR051315">
    <property type="entry name" value="Bact_Chemotaxis_CheA"/>
</dbReference>
<evidence type="ECO:0000256" key="3">
    <source>
        <dbReference type="ARBA" id="ARBA00021495"/>
    </source>
</evidence>
<dbReference type="Gene3D" id="1.20.120.160">
    <property type="entry name" value="HPT domain"/>
    <property type="match status" value="1"/>
</dbReference>
<dbReference type="CDD" id="cd00088">
    <property type="entry name" value="HPT"/>
    <property type="match status" value="1"/>
</dbReference>
<evidence type="ECO:0000259" key="15">
    <source>
        <dbReference type="PROSITE" id="PS50894"/>
    </source>
</evidence>
<dbReference type="InterPro" id="IPR002545">
    <property type="entry name" value="CheW-lke_dom"/>
</dbReference>
<dbReference type="InterPro" id="IPR036641">
    <property type="entry name" value="HPT_dom_sf"/>
</dbReference>
<dbReference type="PROSITE" id="PS50110">
    <property type="entry name" value="RESPONSE_REGULATORY"/>
    <property type="match status" value="1"/>
</dbReference>
<reference evidence="16 17" key="1">
    <citation type="journal article" date="2013" name="Genome Biol.">
        <title>Genomic analysis reveals key aspects of prokaryotic symbiosis in the phototrophic consortium "Chlorochromatium aggregatum".</title>
        <authorList>
            <person name="Liu Z."/>
            <person name="Muller J."/>
            <person name="Li T."/>
            <person name="Alvey R.M."/>
            <person name="Vogl K."/>
            <person name="Frigaard N.U."/>
            <person name="Rockwell N.C."/>
            <person name="Boyd E.S."/>
            <person name="Tomsho L.P."/>
            <person name="Schuster S.C."/>
            <person name="Henke P."/>
            <person name="Rohde M."/>
            <person name="Overmann J."/>
            <person name="Bryant D.A."/>
        </authorList>
    </citation>
    <scope>NUCLEOTIDE SEQUENCE [LARGE SCALE GENOMIC DNA]</scope>
    <source>
        <strain evidence="16">CR</strain>
    </source>
</reference>
<dbReference type="InterPro" id="IPR005467">
    <property type="entry name" value="His_kinase_dom"/>
</dbReference>
<keyword evidence="4 10" id="KW-0597">Phosphoprotein</keyword>
<feature type="domain" description="HPt" evidence="15">
    <location>
        <begin position="1"/>
        <end position="105"/>
    </location>
</feature>
<dbReference type="Pfam" id="PF00072">
    <property type="entry name" value="Response_reg"/>
    <property type="match status" value="1"/>
</dbReference>
<dbReference type="OrthoDB" id="9803176at2"/>
<organism evidence="16 17">
    <name type="scientific">Candidatus Symbiobacter mobilis CR</name>
    <dbReference type="NCBI Taxonomy" id="946483"/>
    <lineage>
        <taxon>Bacteria</taxon>
        <taxon>Pseudomonadati</taxon>
        <taxon>Pseudomonadota</taxon>
        <taxon>Betaproteobacteria</taxon>
        <taxon>Burkholderiales</taxon>
        <taxon>Comamonadaceae</taxon>
    </lineage>
</organism>
<dbReference type="Gene3D" id="3.30.565.10">
    <property type="entry name" value="Histidine kinase-like ATPase, C-terminal domain"/>
    <property type="match status" value="1"/>
</dbReference>
<evidence type="ECO:0000256" key="8">
    <source>
        <dbReference type="ARBA" id="ARBA00035100"/>
    </source>
</evidence>
<evidence type="ECO:0000259" key="13">
    <source>
        <dbReference type="PROSITE" id="PS50110"/>
    </source>
</evidence>
<dbReference type="EMBL" id="CP004885">
    <property type="protein sequence ID" value="AGX88209.1"/>
    <property type="molecule type" value="Genomic_DNA"/>
</dbReference>
<feature type="domain" description="Histidine kinase" evidence="12">
    <location>
        <begin position="270"/>
        <end position="488"/>
    </location>
</feature>
<evidence type="ECO:0000256" key="4">
    <source>
        <dbReference type="ARBA" id="ARBA00022553"/>
    </source>
</evidence>
<gene>
    <name evidence="16" type="ORF">Cenrod_2139</name>
</gene>
<comment type="catalytic activity">
    <reaction evidence="1">
        <text>ATP + protein L-histidine = ADP + protein N-phospho-L-histidine.</text>
        <dbReference type="EC" id="2.7.13.3"/>
    </reaction>
</comment>
<dbReference type="Gene3D" id="3.40.50.2300">
    <property type="match status" value="1"/>
</dbReference>
<dbReference type="SMART" id="SM00448">
    <property type="entry name" value="REC"/>
    <property type="match status" value="1"/>
</dbReference>
<dbReference type="InterPro" id="IPR036890">
    <property type="entry name" value="HATPase_C_sf"/>
</dbReference>
<comment type="function">
    <text evidence="8">Involved in the transmission of sensory signals from the chemoreceptors to the flagellar motors. CheA is autophosphorylated; it can transfer its phosphate group to either CheB or CheY.</text>
</comment>
<dbReference type="PANTHER" id="PTHR43395">
    <property type="entry name" value="SENSOR HISTIDINE KINASE CHEA"/>
    <property type="match status" value="1"/>
</dbReference>
<name>U5NDF7_9BURK</name>
<evidence type="ECO:0000256" key="7">
    <source>
        <dbReference type="ARBA" id="ARBA00023012"/>
    </source>
</evidence>
<evidence type="ECO:0000256" key="11">
    <source>
        <dbReference type="SAM" id="MobiDB-lite"/>
    </source>
</evidence>
<dbReference type="SMART" id="SM00387">
    <property type="entry name" value="HATPase_c"/>
    <property type="match status" value="1"/>
</dbReference>
<feature type="region of interest" description="Disordered" evidence="11">
    <location>
        <begin position="133"/>
        <end position="152"/>
    </location>
</feature>
<evidence type="ECO:0000256" key="6">
    <source>
        <dbReference type="ARBA" id="ARBA00022777"/>
    </source>
</evidence>
<dbReference type="HOGENOM" id="CLU_000650_2_1_4"/>
<accession>U5NDF7</accession>
<dbReference type="GO" id="GO:0006935">
    <property type="term" value="P:chemotaxis"/>
    <property type="evidence" value="ECO:0007669"/>
    <property type="project" value="InterPro"/>
</dbReference>
<protein>
    <recommendedName>
        <fullName evidence="3">Chemotaxis protein CheA</fullName>
        <ecNumber evidence="2">2.7.13.3</ecNumber>
    </recommendedName>
</protein>
<dbReference type="PROSITE" id="PS50851">
    <property type="entry name" value="CHEW"/>
    <property type="match status" value="1"/>
</dbReference>